<dbReference type="InterPro" id="IPR055358">
    <property type="entry name" value="CHCR"/>
</dbReference>
<accession>A0ABV2AV33</accession>
<evidence type="ECO:0000313" key="3">
    <source>
        <dbReference type="Proteomes" id="UP001439008"/>
    </source>
</evidence>
<keyword evidence="3" id="KW-1185">Reference proteome</keyword>
<dbReference type="SUPFAM" id="SSF48371">
    <property type="entry name" value="ARM repeat"/>
    <property type="match status" value="1"/>
</dbReference>
<dbReference type="Proteomes" id="UP001439008">
    <property type="component" value="Unassembled WGS sequence"/>
</dbReference>
<dbReference type="PROSITE" id="PS50236">
    <property type="entry name" value="CHCR"/>
    <property type="match status" value="1"/>
</dbReference>
<comment type="caution">
    <text evidence="2">The sequence shown here is derived from an EMBL/GenBank/DDBJ whole genome shotgun (WGS) entry which is preliminary data.</text>
</comment>
<dbReference type="InterPro" id="IPR011990">
    <property type="entry name" value="TPR-like_helical_dom_sf"/>
</dbReference>
<name>A0ABV2AV33_9EUKA</name>
<reference evidence="2 3" key="1">
    <citation type="journal article" date="2024" name="BMC Biol.">
        <title>Comparative genomics of Ascetosporea gives new insight into the evolutionary basis for animal parasitism in Rhizaria.</title>
        <authorList>
            <person name="Hiltunen Thoren M."/>
            <person name="Onut-Brannstrom I."/>
            <person name="Alfjorden A."/>
            <person name="Peckova H."/>
            <person name="Swords F."/>
            <person name="Hooper C."/>
            <person name="Holzer A.S."/>
            <person name="Bass D."/>
            <person name="Burki F."/>
        </authorList>
    </citation>
    <scope>NUCLEOTIDE SEQUENCE [LARGE SCALE GENOMIC DNA]</scope>
    <source>
        <strain evidence="2">20-A016</strain>
    </source>
</reference>
<dbReference type="InterPro" id="IPR016024">
    <property type="entry name" value="ARM-type_fold"/>
</dbReference>
<dbReference type="PANTHER" id="PTHR10292:SF1">
    <property type="entry name" value="CLATHRIN HEAVY CHAIN"/>
    <property type="match status" value="1"/>
</dbReference>
<evidence type="ECO:0000313" key="2">
    <source>
        <dbReference type="EMBL" id="MES1923257.1"/>
    </source>
</evidence>
<gene>
    <name evidence="2" type="ORF">MHBO_004801</name>
</gene>
<dbReference type="InterPro" id="IPR000547">
    <property type="entry name" value="Clathrin_H-chain/VPS_repeat"/>
</dbReference>
<feature type="non-terminal residue" evidence="2">
    <location>
        <position position="161"/>
    </location>
</feature>
<evidence type="ECO:0000256" key="1">
    <source>
        <dbReference type="PROSITE-ProRule" id="PRU01006"/>
    </source>
</evidence>
<dbReference type="Gene3D" id="1.25.40.730">
    <property type="match status" value="1"/>
</dbReference>
<sequence length="161" mass="18826">MEYLLSVQKLNLLSVNNAVNNIMIEEENCEGLKKSIENYNNFDIRKMANELKNHPLRKFRAISAQLFNKNGDFEKALELLKNDEMYEEMIKTVSLSKSRNRAEDLLSFFIKQENEYFVAATLFDCRSLIRPHVAIEVAWKKGMSECAMPFVIQSVFNFEKK</sequence>
<proteinExistence type="predicted"/>
<dbReference type="PANTHER" id="PTHR10292">
    <property type="entry name" value="CLATHRIN HEAVY CHAIN RELATED"/>
    <property type="match status" value="1"/>
</dbReference>
<dbReference type="EMBL" id="JBDODL010005334">
    <property type="protein sequence ID" value="MES1923257.1"/>
    <property type="molecule type" value="Genomic_DNA"/>
</dbReference>
<evidence type="ECO:0008006" key="4">
    <source>
        <dbReference type="Google" id="ProtNLM"/>
    </source>
</evidence>
<dbReference type="Pfam" id="PF00637">
    <property type="entry name" value="Clathrin"/>
    <property type="match status" value="1"/>
</dbReference>
<organism evidence="2 3">
    <name type="scientific">Bonamia ostreae</name>
    <dbReference type="NCBI Taxonomy" id="126728"/>
    <lineage>
        <taxon>Eukaryota</taxon>
        <taxon>Sar</taxon>
        <taxon>Rhizaria</taxon>
        <taxon>Endomyxa</taxon>
        <taxon>Ascetosporea</taxon>
        <taxon>Haplosporida</taxon>
        <taxon>Bonamia</taxon>
    </lineage>
</organism>
<protein>
    <recommendedName>
        <fullName evidence="4">Clathrin heavy chain</fullName>
    </recommendedName>
</protein>
<feature type="repeat" description="CHCR" evidence="1">
    <location>
        <begin position="1"/>
        <end position="118"/>
    </location>
</feature>
<dbReference type="Gene3D" id="1.25.40.10">
    <property type="entry name" value="Tetratricopeptide repeat domain"/>
    <property type="match status" value="1"/>
</dbReference>